<dbReference type="InterPro" id="IPR058729">
    <property type="entry name" value="Beta-barrel_RND-rel"/>
</dbReference>
<feature type="domain" description="RND related beta-barrel" evidence="3">
    <location>
        <begin position="259"/>
        <end position="329"/>
    </location>
</feature>
<sequence length="411" mass="47332">MTKPIRKKRRPKYGRIIMSLAVFGIFIYFIVRLGIDLFYSEQKTYLVEVGNLNIENQYQALVLRNELVVDTNLTGKITYFANEGEVVEKNHQIAEIFNDGSEAIEEEATERELNRKKIEFDYNLLEYDITTLKNEILFQMSAGQYDLIPSLKQELIQKLERLDKLQNENKFLSNRTASYSEKTIGEGALMEGQKQAIYSPASGVLTYKMDGYEDFLTIDNLYNINYDEISSLELQESSLIHTSVKPKDKLFKIVDNANYFIAAVVANEEIDTYKNVQSISAVIDGKTLEGEVYDVFTNNEKAVAVIQLREGFDGFFSRRLINCSIVRENYRGLKIFMDSIVNIDGTIGVYTVDKERKLVFTPVKILGYDDEYAIVYNEQFFDEKTGIVRSIKLNQEVVRDGSKYKTGDRME</sequence>
<evidence type="ECO:0000256" key="2">
    <source>
        <dbReference type="SAM" id="Phobius"/>
    </source>
</evidence>
<feature type="transmembrane region" description="Helical" evidence="2">
    <location>
        <begin position="12"/>
        <end position="31"/>
    </location>
</feature>
<reference evidence="5 6" key="1">
    <citation type="submission" date="2023-04" db="EMBL/GenBank/DDBJ databases">
        <title>Fusibacter bizertensis strain WBS, isolated from littoral bottom sediments of the Arctic seas - biochemical and genomic analysis.</title>
        <authorList>
            <person name="Brioukhanov A.L."/>
        </authorList>
    </citation>
    <scope>NUCLEOTIDE SEQUENCE [LARGE SCALE GENOMIC DNA]</scope>
    <source>
        <strain evidence="5 6">WBS</strain>
    </source>
</reference>
<dbReference type="InterPro" id="IPR058709">
    <property type="entry name" value="BSH_RND-rel"/>
</dbReference>
<accession>A0ABT6N8G4</accession>
<dbReference type="Pfam" id="PF26011">
    <property type="entry name" value="Beta-barrel_RND_rel"/>
    <property type="match status" value="1"/>
</dbReference>
<dbReference type="Proteomes" id="UP001158045">
    <property type="component" value="Unassembled WGS sequence"/>
</dbReference>
<gene>
    <name evidence="5" type="ORF">QE109_01030</name>
</gene>
<evidence type="ECO:0000259" key="4">
    <source>
        <dbReference type="Pfam" id="PF26018"/>
    </source>
</evidence>
<keyword evidence="2" id="KW-0472">Membrane</keyword>
<feature type="coiled-coil region" evidence="1">
    <location>
        <begin position="148"/>
        <end position="182"/>
    </location>
</feature>
<proteinExistence type="predicted"/>
<evidence type="ECO:0000313" key="5">
    <source>
        <dbReference type="EMBL" id="MDH8676705.1"/>
    </source>
</evidence>
<dbReference type="RefSeq" id="WP_281092502.1">
    <property type="nucleotide sequence ID" value="NZ_JARYZI010000001.1"/>
</dbReference>
<protein>
    <submittedName>
        <fullName evidence="5">HlyD family efflux transporter periplasmic adaptor subunit</fullName>
    </submittedName>
</protein>
<keyword evidence="2" id="KW-0812">Transmembrane</keyword>
<organism evidence="5 6">
    <name type="scientific">Fusibacter bizertensis</name>
    <dbReference type="NCBI Taxonomy" id="1488331"/>
    <lineage>
        <taxon>Bacteria</taxon>
        <taxon>Bacillati</taxon>
        <taxon>Bacillota</taxon>
        <taxon>Clostridia</taxon>
        <taxon>Eubacteriales</taxon>
        <taxon>Eubacteriales Family XII. Incertae Sedis</taxon>
        <taxon>Fusibacter</taxon>
    </lineage>
</organism>
<name>A0ABT6N8G4_9FIRM</name>
<dbReference type="Pfam" id="PF26018">
    <property type="entry name" value="BSH_RND_rel"/>
    <property type="match status" value="1"/>
</dbReference>
<keyword evidence="2" id="KW-1133">Transmembrane helix</keyword>
<evidence type="ECO:0000313" key="6">
    <source>
        <dbReference type="Proteomes" id="UP001158045"/>
    </source>
</evidence>
<evidence type="ECO:0000256" key="1">
    <source>
        <dbReference type="SAM" id="Coils"/>
    </source>
</evidence>
<comment type="caution">
    <text evidence="5">The sequence shown here is derived from an EMBL/GenBank/DDBJ whole genome shotgun (WGS) entry which is preliminary data.</text>
</comment>
<keyword evidence="6" id="KW-1185">Reference proteome</keyword>
<keyword evidence="1" id="KW-0175">Coiled coil</keyword>
<feature type="domain" description="RND related barrel-sandwich hybrid" evidence="4">
    <location>
        <begin position="66"/>
        <end position="255"/>
    </location>
</feature>
<evidence type="ECO:0000259" key="3">
    <source>
        <dbReference type="Pfam" id="PF26011"/>
    </source>
</evidence>
<dbReference type="EMBL" id="JARYZI010000001">
    <property type="protein sequence ID" value="MDH8676705.1"/>
    <property type="molecule type" value="Genomic_DNA"/>
</dbReference>